<evidence type="ECO:0000313" key="2">
    <source>
        <dbReference type="Proteomes" id="UP000305921"/>
    </source>
</evidence>
<dbReference type="Proteomes" id="UP000305921">
    <property type="component" value="Unassembled WGS sequence"/>
</dbReference>
<dbReference type="Gene3D" id="3.40.50.300">
    <property type="entry name" value="P-loop containing nucleotide triphosphate hydrolases"/>
    <property type="match status" value="1"/>
</dbReference>
<reference evidence="1 2" key="1">
    <citation type="submission" date="2019-05" db="EMBL/GenBank/DDBJ databases">
        <title>Streptomyces marianii sp. nov., a novel marine actinomycete from southern coast of India.</title>
        <authorList>
            <person name="Iniyan A.M."/>
            <person name="Wink J."/>
            <person name="Ramprasad E."/>
            <person name="Ramana C.V."/>
            <person name="Bunk B."/>
            <person name="Sproer C."/>
            <person name="Joseph F.-J.R.S."/>
            <person name="Vincent S.G.P."/>
        </authorList>
    </citation>
    <scope>NUCLEOTIDE SEQUENCE [LARGE SCALE GENOMIC DNA]</scope>
    <source>
        <strain evidence="1 2">ICN19</strain>
    </source>
</reference>
<sequence>MRKKADSPPVLPAHGRLVMPVMAATGGSGRSTVARLLAAEFATAGPTVVLDTAPRLSSPWPALTVDQGAGGLAALPPDQPLTRSQVHQAAARQTARNDDWHVLTDGRDWHAPPLNLPEQPAAWYQLAAVGGWSAVIADTVHPLAHDILEARCVGRPGQTRAWCELPYAVPVLCAAATASGVEALQQAAMVLHAEGLPLQRAVAVLVGTTDGRPAPVVRAAATMLAPRIAEVTHLPYDPHIRAHGLRSATKLRARTQQAAAHIAGAVLAAAHRAWGDPLPHAPQPAPIAVVHSP</sequence>
<evidence type="ECO:0008006" key="3">
    <source>
        <dbReference type="Google" id="ProtNLM"/>
    </source>
</evidence>
<dbReference type="EMBL" id="VAWE01000003">
    <property type="protein sequence ID" value="TLQ39015.1"/>
    <property type="molecule type" value="Genomic_DNA"/>
</dbReference>
<gene>
    <name evidence="1" type="ORF">FEF34_40105</name>
</gene>
<proteinExistence type="predicted"/>
<accession>A0A5R9DSM9</accession>
<dbReference type="SUPFAM" id="SSF52540">
    <property type="entry name" value="P-loop containing nucleoside triphosphate hydrolases"/>
    <property type="match status" value="1"/>
</dbReference>
<organism evidence="1 2">
    <name type="scientific">Streptomyces marianii</name>
    <dbReference type="NCBI Taxonomy" id="1817406"/>
    <lineage>
        <taxon>Bacteria</taxon>
        <taxon>Bacillati</taxon>
        <taxon>Actinomycetota</taxon>
        <taxon>Actinomycetes</taxon>
        <taxon>Kitasatosporales</taxon>
        <taxon>Streptomycetaceae</taxon>
        <taxon>Streptomyces</taxon>
    </lineage>
</organism>
<dbReference type="OrthoDB" id="4179622at2"/>
<name>A0A5R9DSM9_9ACTN</name>
<protein>
    <recommendedName>
        <fullName evidence="3">ParA family protein</fullName>
    </recommendedName>
</protein>
<keyword evidence="2" id="KW-1185">Reference proteome</keyword>
<evidence type="ECO:0000313" key="1">
    <source>
        <dbReference type="EMBL" id="TLQ39015.1"/>
    </source>
</evidence>
<dbReference type="InterPro" id="IPR027417">
    <property type="entry name" value="P-loop_NTPase"/>
</dbReference>
<comment type="caution">
    <text evidence="1">The sequence shown here is derived from an EMBL/GenBank/DDBJ whole genome shotgun (WGS) entry which is preliminary data.</text>
</comment>
<dbReference type="AlphaFoldDB" id="A0A5R9DSM9"/>